<evidence type="ECO:0000259" key="8">
    <source>
        <dbReference type="PROSITE" id="PS51202"/>
    </source>
</evidence>
<evidence type="ECO:0000313" key="9">
    <source>
        <dbReference type="EMBL" id="MBB6090878.1"/>
    </source>
</evidence>
<dbReference type="InterPro" id="IPR036721">
    <property type="entry name" value="RCK_C_sf"/>
</dbReference>
<dbReference type="AlphaFoldDB" id="A0A841HEZ7"/>
<dbReference type="SUPFAM" id="SSF51735">
    <property type="entry name" value="NAD(P)-binding Rossmann-fold domains"/>
    <property type="match status" value="2"/>
</dbReference>
<dbReference type="Proteomes" id="UP000642919">
    <property type="component" value="Unassembled WGS sequence"/>
</dbReference>
<evidence type="ECO:0000256" key="5">
    <source>
        <dbReference type="ARBA" id="ARBA00023027"/>
    </source>
</evidence>
<dbReference type="NCBIfam" id="NF007039">
    <property type="entry name" value="PRK09496.3-2"/>
    <property type="match status" value="1"/>
</dbReference>
<keyword evidence="2" id="KW-0813">Transport</keyword>
<dbReference type="Gene3D" id="3.40.50.720">
    <property type="entry name" value="NAD(P)-binding Rossmann-like Domain"/>
    <property type="match status" value="2"/>
</dbReference>
<dbReference type="PANTHER" id="PTHR43833:SF5">
    <property type="entry name" value="TRK SYSTEM POTASSIUM UPTAKE PROTEIN TRKA"/>
    <property type="match status" value="1"/>
</dbReference>
<accession>A0A841HEZ7</accession>
<dbReference type="RefSeq" id="WP_012289678.1">
    <property type="nucleotide sequence ID" value="NZ_CP146626.1"/>
</dbReference>
<dbReference type="EMBL" id="JACHGX010000010">
    <property type="protein sequence ID" value="MBB6090878.1"/>
    <property type="molecule type" value="Genomic_DNA"/>
</dbReference>
<dbReference type="PRINTS" id="PR00335">
    <property type="entry name" value="KUPTAKETRKA"/>
</dbReference>
<keyword evidence="3" id="KW-0633">Potassium transport</keyword>
<dbReference type="GeneID" id="68695295"/>
<evidence type="ECO:0000256" key="3">
    <source>
        <dbReference type="ARBA" id="ARBA00022538"/>
    </source>
</evidence>
<feature type="domain" description="RCK N-terminal" evidence="7">
    <location>
        <begin position="225"/>
        <end position="343"/>
    </location>
</feature>
<proteinExistence type="predicted"/>
<evidence type="ECO:0000256" key="2">
    <source>
        <dbReference type="ARBA" id="ARBA00022448"/>
    </source>
</evidence>
<name>A0A841HEZ7_HALSI</name>
<feature type="domain" description="RCK N-terminal" evidence="7">
    <location>
        <begin position="1"/>
        <end position="119"/>
    </location>
</feature>
<evidence type="ECO:0000256" key="1">
    <source>
        <dbReference type="ARBA" id="ARBA00003660"/>
    </source>
</evidence>
<evidence type="ECO:0000259" key="7">
    <source>
        <dbReference type="PROSITE" id="PS51201"/>
    </source>
</evidence>
<feature type="domain" description="RCK C-terminal" evidence="8">
    <location>
        <begin position="139"/>
        <end position="220"/>
    </location>
</feature>
<comment type="function">
    <text evidence="1">Part of a potassium transport system.</text>
</comment>
<dbReference type="InterPro" id="IPR050721">
    <property type="entry name" value="Trk_Ktr_HKT_K-transport"/>
</dbReference>
<evidence type="ECO:0000256" key="6">
    <source>
        <dbReference type="ARBA" id="ARBA00023065"/>
    </source>
</evidence>
<keyword evidence="4" id="KW-0630">Potassium</keyword>
<evidence type="ECO:0000313" key="10">
    <source>
        <dbReference type="Proteomes" id="UP000642919"/>
    </source>
</evidence>
<dbReference type="SUPFAM" id="SSF116726">
    <property type="entry name" value="TrkA C-terminal domain-like"/>
    <property type="match status" value="2"/>
</dbReference>
<dbReference type="InterPro" id="IPR006037">
    <property type="entry name" value="RCK_C"/>
</dbReference>
<dbReference type="PROSITE" id="PS51201">
    <property type="entry name" value="RCK_N"/>
    <property type="match status" value="2"/>
</dbReference>
<keyword evidence="5" id="KW-0520">NAD</keyword>
<dbReference type="InterPro" id="IPR036291">
    <property type="entry name" value="NAD(P)-bd_dom_sf"/>
</dbReference>
<protein>
    <submittedName>
        <fullName evidence="9">Trk system potassium uptake protein TrkA</fullName>
    </submittedName>
</protein>
<dbReference type="InterPro" id="IPR003148">
    <property type="entry name" value="RCK_N"/>
</dbReference>
<evidence type="ECO:0000256" key="4">
    <source>
        <dbReference type="ARBA" id="ARBA00022958"/>
    </source>
</evidence>
<feature type="domain" description="RCK C-terminal" evidence="8">
    <location>
        <begin position="363"/>
        <end position="444"/>
    </location>
</feature>
<dbReference type="PROSITE" id="PS51202">
    <property type="entry name" value="RCK_C"/>
    <property type="match status" value="2"/>
</dbReference>
<organism evidence="9 10">
    <name type="scientific">Halobacterium salinarum</name>
    <name type="common">Halobacterium halobium</name>
    <dbReference type="NCBI Taxonomy" id="2242"/>
    <lineage>
        <taxon>Archaea</taxon>
        <taxon>Methanobacteriati</taxon>
        <taxon>Methanobacteriota</taxon>
        <taxon>Stenosarchaea group</taxon>
        <taxon>Halobacteria</taxon>
        <taxon>Halobacteriales</taxon>
        <taxon>Halobacteriaceae</taxon>
        <taxon>Halobacterium</taxon>
    </lineage>
</organism>
<dbReference type="GO" id="GO:0005886">
    <property type="term" value="C:plasma membrane"/>
    <property type="evidence" value="ECO:0007669"/>
    <property type="project" value="InterPro"/>
</dbReference>
<gene>
    <name evidence="9" type="ORF">HNR49_002264</name>
</gene>
<dbReference type="NCBIfam" id="NF007034">
    <property type="entry name" value="PRK09496.2-1"/>
    <property type="match status" value="1"/>
</dbReference>
<reference evidence="9" key="1">
    <citation type="submission" date="2020-08" db="EMBL/GenBank/DDBJ databases">
        <title>Genomic Encyclopedia of Type Strains, Phase IV (KMG-IV): sequencing the most valuable type-strain genomes for metagenomic binning, comparative biology and taxonomic classification.</title>
        <authorList>
            <person name="Goeker M."/>
        </authorList>
    </citation>
    <scope>NUCLEOTIDE SEQUENCE</scope>
    <source>
        <strain evidence="9">DSM 669</strain>
    </source>
</reference>
<dbReference type="GO" id="GO:0015079">
    <property type="term" value="F:potassium ion transmembrane transporter activity"/>
    <property type="evidence" value="ECO:0007669"/>
    <property type="project" value="InterPro"/>
</dbReference>
<dbReference type="Pfam" id="PF02080">
    <property type="entry name" value="TrkA_C"/>
    <property type="match status" value="2"/>
</dbReference>
<dbReference type="PANTHER" id="PTHR43833">
    <property type="entry name" value="POTASSIUM CHANNEL PROTEIN 2-RELATED-RELATED"/>
    <property type="match status" value="1"/>
</dbReference>
<sequence length="444" mass="47169">MRVLIAGAGQVGTKVAAELDTTHDIVMVDVDTDRTDRLDYDLDVLAVPGDSSSIETLRAANIENTDMLIACTDSDEANLLTCATAKSLADVTTVARVKDVKYIDTWDQAENVFGVDFMVGTNLLTVAAAAGGTGLSTAQNLDVFAGGRVQMAKFKIRPDSTIAGQTIRAADRFDSLTFVAILREGTTIIPTGETRIQPGDSVVVVGASGSVHDVGTAITPGEQDPTNILLIGGSDIGYQIARLLEDRGLRPHLIESDADRARELSERLSATTVRTKDPGDSDFLENERMTDVDAVVAALESDSDENLLAALRAKRKGADRAVAVVDNGEYVELFEDAGVDAAVNPLRATAAEIIDFVRDQGTLNVALLDDNQAEVIEIQIDTNSVLADRPIREGIHDLPEGVVVGAVTRNGSLLTPRGDTVIDPGDNAVIFVDSDVVEETISRL</sequence>
<dbReference type="Gene3D" id="3.30.70.1450">
    <property type="entry name" value="Regulator of K+ conductance, C-terminal domain"/>
    <property type="match status" value="2"/>
</dbReference>
<dbReference type="Pfam" id="PF02254">
    <property type="entry name" value="TrkA_N"/>
    <property type="match status" value="2"/>
</dbReference>
<keyword evidence="6" id="KW-0406">Ion transport</keyword>
<comment type="caution">
    <text evidence="9">The sequence shown here is derived from an EMBL/GenBank/DDBJ whole genome shotgun (WGS) entry which is preliminary data.</text>
</comment>
<dbReference type="InterPro" id="IPR006036">
    <property type="entry name" value="K_uptake_TrkA"/>
</dbReference>